<dbReference type="Gene3D" id="1.10.10.10">
    <property type="entry name" value="Winged helix-like DNA-binding domain superfamily/Winged helix DNA-binding domain"/>
    <property type="match status" value="1"/>
</dbReference>
<evidence type="ECO:0000256" key="1">
    <source>
        <dbReference type="ARBA" id="ARBA00002486"/>
    </source>
</evidence>
<dbReference type="Pfam" id="PF00480">
    <property type="entry name" value="ROK"/>
    <property type="match status" value="1"/>
</dbReference>
<evidence type="ECO:0000313" key="4">
    <source>
        <dbReference type="EMBL" id="QDO91004.1"/>
    </source>
</evidence>
<gene>
    <name evidence="4" type="ORF">FNV33_02675</name>
</gene>
<dbReference type="InterPro" id="IPR036388">
    <property type="entry name" value="WH-like_DNA-bd_sf"/>
</dbReference>
<dbReference type="GO" id="GO:0042732">
    <property type="term" value="P:D-xylose metabolic process"/>
    <property type="evidence" value="ECO:0007669"/>
    <property type="project" value="UniProtKB-KW"/>
</dbReference>
<protein>
    <submittedName>
        <fullName evidence="4">ROK family protein</fullName>
    </submittedName>
</protein>
<keyword evidence="3" id="KW-0119">Carbohydrate metabolism</keyword>
<dbReference type="RefSeq" id="WP_111949162.1">
    <property type="nucleotide sequence ID" value="NZ_CAJHJL010000011.1"/>
</dbReference>
<proteinExistence type="inferred from homology"/>
<sequence length="394" mass="45290">MTLTKKQYEQSLQIINYLYLNGPASRSDIANDLDLTPAKVSKLTRVLLNDNEIEVLGEEISDKPGRNGILLMVKQTNNYYLGVELTSRSIKLCITDNMGHVEVMDIVECNIEDQNINEQDIIRIIKQFEQDNSSYFIKSIGIAIPGHHNESTNKIITNNSHLEYIDLKKIKSSFDRSVYCLNNVKCMSLRELYFNSNTPKDFLFIHIRDGMFCANMYKGKFYGDRDLIIGEIGHFVVDPNGERCECGKKGCLQTYISKSRILKKARMMYQRTSQSKLQYIVNCVEDIDYETIRVAYELNDPLIRQMVDEAVNALSILINNINIMVDSPLVFIHSELITKLHLNNYLRQKIKDNSSLSILKMPREYIIKNYSEQTGPQGACALSLFKKYNEKVGI</sequence>
<accession>A0A328KBY8</accession>
<reference evidence="4 5" key="1">
    <citation type="submission" date="2019-07" db="EMBL/GenBank/DDBJ databases">
        <title>Genome assembly of a nasal isolate of Dolosigranulum pigrum from a chronic sinusitis patient.</title>
        <authorList>
            <person name="Baig S."/>
            <person name="Overballe-Petersen S."/>
            <person name="Kaspar U."/>
            <person name="Rendboe A."/>
            <person name="de Man T."/>
            <person name="Liu C."/>
            <person name="Price L.B."/>
            <person name="Stegger M."/>
            <person name="Becker K."/>
            <person name="Skytt Andersen P."/>
        </authorList>
    </citation>
    <scope>NUCLEOTIDE SEQUENCE [LARGE SCALE GENOMIC DNA]</scope>
    <source>
        <strain evidence="4 5">83VPs-KB5</strain>
    </source>
</reference>
<dbReference type="EMBL" id="CP041626">
    <property type="protein sequence ID" value="QDO91004.1"/>
    <property type="molecule type" value="Genomic_DNA"/>
</dbReference>
<dbReference type="PANTHER" id="PTHR18964">
    <property type="entry name" value="ROK (REPRESSOR, ORF, KINASE) FAMILY"/>
    <property type="match status" value="1"/>
</dbReference>
<dbReference type="SUPFAM" id="SSF53067">
    <property type="entry name" value="Actin-like ATPase domain"/>
    <property type="match status" value="1"/>
</dbReference>
<evidence type="ECO:0000256" key="3">
    <source>
        <dbReference type="ARBA" id="ARBA00022629"/>
    </source>
</evidence>
<dbReference type="KEGG" id="dpm:FNV33_02675"/>
<evidence type="ECO:0000313" key="5">
    <source>
        <dbReference type="Proteomes" id="UP000315953"/>
    </source>
</evidence>
<keyword evidence="3" id="KW-0859">Xylose metabolism</keyword>
<name>A0A328KBY8_9LACT</name>
<dbReference type="PANTHER" id="PTHR18964:SF149">
    <property type="entry name" value="BIFUNCTIONAL UDP-N-ACETYLGLUCOSAMINE 2-EPIMERASE_N-ACETYLMANNOSAMINE KINASE"/>
    <property type="match status" value="1"/>
</dbReference>
<dbReference type="InterPro" id="IPR000600">
    <property type="entry name" value="ROK"/>
</dbReference>
<dbReference type="AlphaFoldDB" id="A0A328KBY8"/>
<evidence type="ECO:0000256" key="2">
    <source>
        <dbReference type="ARBA" id="ARBA00006479"/>
    </source>
</evidence>
<dbReference type="InterPro" id="IPR043129">
    <property type="entry name" value="ATPase_NBD"/>
</dbReference>
<comment type="function">
    <text evidence="1">Transcriptional repressor of xylose-utilizing enzymes.</text>
</comment>
<comment type="similarity">
    <text evidence="2">Belongs to the ROK (NagC/XylR) family.</text>
</comment>
<dbReference type="InterPro" id="IPR036390">
    <property type="entry name" value="WH_DNA-bd_sf"/>
</dbReference>
<dbReference type="Proteomes" id="UP000315953">
    <property type="component" value="Chromosome"/>
</dbReference>
<organism evidence="4 5">
    <name type="scientific">Dolosigranulum pigrum</name>
    <dbReference type="NCBI Taxonomy" id="29394"/>
    <lineage>
        <taxon>Bacteria</taxon>
        <taxon>Bacillati</taxon>
        <taxon>Bacillota</taxon>
        <taxon>Bacilli</taxon>
        <taxon>Lactobacillales</taxon>
        <taxon>Carnobacteriaceae</taxon>
        <taxon>Dolosigranulum</taxon>
    </lineage>
</organism>
<dbReference type="Gene3D" id="3.30.420.40">
    <property type="match status" value="2"/>
</dbReference>
<dbReference type="SUPFAM" id="SSF46785">
    <property type="entry name" value="Winged helix' DNA-binding domain"/>
    <property type="match status" value="1"/>
</dbReference>